<feature type="domain" description="C3H1-type" evidence="10">
    <location>
        <begin position="14"/>
        <end position="41"/>
    </location>
</feature>
<gene>
    <name evidence="11" type="ORF">P691DRAFT_777850</name>
</gene>
<accession>A0A9P5X5P8</accession>
<comment type="subcellular location">
    <subcellularLocation>
        <location evidence="1">Membrane</location>
    </subcellularLocation>
</comment>
<dbReference type="SMART" id="SM00356">
    <property type="entry name" value="ZnF_C3H1"/>
    <property type="match status" value="3"/>
</dbReference>
<feature type="region of interest" description="Disordered" evidence="9">
    <location>
        <begin position="217"/>
        <end position="259"/>
    </location>
</feature>
<evidence type="ECO:0000256" key="4">
    <source>
        <dbReference type="ARBA" id="ARBA00022771"/>
    </source>
</evidence>
<sequence length="458" mass="50995">MDRVRSSAHADSLWHGQIVCRQYIQGYCSYGSKCKYNHPPVGERWPGTRSHPLTSQANYNTGYWPSSQNTHSNARIENQYSDVPQPQQQYSAAGRLLGNDPKKIRSIIAWKTTPCKHFVKNNGWCPLGDACNFIHDWQLIHSTMWNRDIIRQTAESSSRPDGTQKATSHCWAHVQGFCGARNCPHFHPADIQPYVKYTPCPAWILCDRRSTCPFKHFDALSPASQDSEPITAPPPPPPPPPPQIYYPPPPPPPPPVAYTPPTLPVPNPVELNGTTYFPIAHDTPLPEEFQYSMLSEPVPVPLPIATTVHIPPHPPLNEPIIPPASPPPSYHHVPLVFQPRALERAYVTEPSPPPIALPFAFMSNPTVAQEEDFSLIHQNPLPAGTEYEPTAGSLPILAQEPQPKVMAPDSKSADSDLVPENQRRKRRPNGHARRISINVKTGEVVERALEGRHGVYGL</sequence>
<keyword evidence="3 8" id="KW-0479">Metal-binding</keyword>
<dbReference type="PRINTS" id="PR01217">
    <property type="entry name" value="PRICHEXTENSN"/>
</dbReference>
<evidence type="ECO:0000256" key="3">
    <source>
        <dbReference type="ARBA" id="ARBA00022723"/>
    </source>
</evidence>
<feature type="compositionally biased region" description="Pro residues" evidence="9">
    <location>
        <begin position="231"/>
        <end position="259"/>
    </location>
</feature>
<keyword evidence="2" id="KW-0812">Transmembrane</keyword>
<dbReference type="GO" id="GO:0016020">
    <property type="term" value="C:membrane"/>
    <property type="evidence" value="ECO:0007669"/>
    <property type="project" value="UniProtKB-SubCell"/>
</dbReference>
<keyword evidence="4 8" id="KW-0863">Zinc-finger</keyword>
<evidence type="ECO:0000259" key="10">
    <source>
        <dbReference type="PROSITE" id="PS50103"/>
    </source>
</evidence>
<name>A0A9P5X5P8_9AGAR</name>
<evidence type="ECO:0000256" key="8">
    <source>
        <dbReference type="PROSITE-ProRule" id="PRU00723"/>
    </source>
</evidence>
<reference evidence="11" key="1">
    <citation type="submission" date="2020-11" db="EMBL/GenBank/DDBJ databases">
        <authorList>
            <consortium name="DOE Joint Genome Institute"/>
            <person name="Ahrendt S."/>
            <person name="Riley R."/>
            <person name="Andreopoulos W."/>
            <person name="Labutti K."/>
            <person name="Pangilinan J."/>
            <person name="Ruiz-Duenas F.J."/>
            <person name="Barrasa J.M."/>
            <person name="Sanchez-Garcia M."/>
            <person name="Camarero S."/>
            <person name="Miyauchi S."/>
            <person name="Serrano A."/>
            <person name="Linde D."/>
            <person name="Babiker R."/>
            <person name="Drula E."/>
            <person name="Ayuso-Fernandez I."/>
            <person name="Pacheco R."/>
            <person name="Padilla G."/>
            <person name="Ferreira P."/>
            <person name="Barriuso J."/>
            <person name="Kellner H."/>
            <person name="Castanera R."/>
            <person name="Alfaro M."/>
            <person name="Ramirez L."/>
            <person name="Pisabarro A.G."/>
            <person name="Kuo A."/>
            <person name="Tritt A."/>
            <person name="Lipzen A."/>
            <person name="He G."/>
            <person name="Yan M."/>
            <person name="Ng V."/>
            <person name="Cullen D."/>
            <person name="Martin F."/>
            <person name="Rosso M.-N."/>
            <person name="Henrissat B."/>
            <person name="Hibbett D."/>
            <person name="Martinez A.T."/>
            <person name="Grigoriev I.V."/>
        </authorList>
    </citation>
    <scope>NUCLEOTIDE SEQUENCE</scope>
    <source>
        <strain evidence="11">MF-IS2</strain>
    </source>
</reference>
<comment type="caution">
    <text evidence="11">The sequence shown here is derived from an EMBL/GenBank/DDBJ whole genome shotgun (WGS) entry which is preliminary data.</text>
</comment>
<dbReference type="PANTHER" id="PTHR31395:SF23">
    <property type="entry name" value="GEO05642P1"/>
    <property type="match status" value="1"/>
</dbReference>
<dbReference type="Gene3D" id="4.10.1000.10">
    <property type="entry name" value="Zinc finger, CCCH-type"/>
    <property type="match status" value="1"/>
</dbReference>
<organism evidence="11 12">
    <name type="scientific">Macrolepiota fuliginosa MF-IS2</name>
    <dbReference type="NCBI Taxonomy" id="1400762"/>
    <lineage>
        <taxon>Eukaryota</taxon>
        <taxon>Fungi</taxon>
        <taxon>Dikarya</taxon>
        <taxon>Basidiomycota</taxon>
        <taxon>Agaricomycotina</taxon>
        <taxon>Agaricomycetes</taxon>
        <taxon>Agaricomycetidae</taxon>
        <taxon>Agaricales</taxon>
        <taxon>Agaricineae</taxon>
        <taxon>Agaricaceae</taxon>
        <taxon>Macrolepiota</taxon>
    </lineage>
</organism>
<dbReference type="Proteomes" id="UP000807342">
    <property type="component" value="Unassembled WGS sequence"/>
</dbReference>
<dbReference type="SUPFAM" id="SSF90229">
    <property type="entry name" value="CCCH zinc finger"/>
    <property type="match status" value="2"/>
</dbReference>
<dbReference type="AlphaFoldDB" id="A0A9P5X5P8"/>
<protein>
    <recommendedName>
        <fullName evidence="10">C3H1-type domain-containing protein</fullName>
    </recommendedName>
</protein>
<dbReference type="InterPro" id="IPR000571">
    <property type="entry name" value="Znf_CCCH"/>
</dbReference>
<dbReference type="GO" id="GO:0008270">
    <property type="term" value="F:zinc ion binding"/>
    <property type="evidence" value="ECO:0007669"/>
    <property type="project" value="UniProtKB-KW"/>
</dbReference>
<keyword evidence="7" id="KW-0472">Membrane</keyword>
<feature type="region of interest" description="Disordered" evidence="9">
    <location>
        <begin position="403"/>
        <end position="434"/>
    </location>
</feature>
<proteinExistence type="predicted"/>
<evidence type="ECO:0000313" key="12">
    <source>
        <dbReference type="Proteomes" id="UP000807342"/>
    </source>
</evidence>
<dbReference type="PROSITE" id="PS50103">
    <property type="entry name" value="ZF_C3H1"/>
    <property type="match status" value="2"/>
</dbReference>
<feature type="zinc finger region" description="C3H1-type" evidence="8">
    <location>
        <begin position="14"/>
        <end position="41"/>
    </location>
</feature>
<evidence type="ECO:0000313" key="11">
    <source>
        <dbReference type="EMBL" id="KAF9445039.1"/>
    </source>
</evidence>
<dbReference type="InterPro" id="IPR036855">
    <property type="entry name" value="Znf_CCCH_sf"/>
</dbReference>
<feature type="zinc finger region" description="C3H1-type" evidence="8">
    <location>
        <begin position="109"/>
        <end position="138"/>
    </location>
</feature>
<keyword evidence="12" id="KW-1185">Reference proteome</keyword>
<evidence type="ECO:0000256" key="7">
    <source>
        <dbReference type="ARBA" id="ARBA00023136"/>
    </source>
</evidence>
<feature type="compositionally biased region" description="Basic residues" evidence="9">
    <location>
        <begin position="423"/>
        <end position="434"/>
    </location>
</feature>
<keyword evidence="6" id="KW-1133">Transmembrane helix</keyword>
<dbReference type="InterPro" id="IPR026910">
    <property type="entry name" value="Shisa"/>
</dbReference>
<dbReference type="Gene3D" id="3.30.1370.210">
    <property type="match status" value="1"/>
</dbReference>
<keyword evidence="5 8" id="KW-0862">Zinc</keyword>
<feature type="domain" description="C3H1-type" evidence="10">
    <location>
        <begin position="109"/>
        <end position="138"/>
    </location>
</feature>
<evidence type="ECO:0000256" key="5">
    <source>
        <dbReference type="ARBA" id="ARBA00022833"/>
    </source>
</evidence>
<dbReference type="EMBL" id="MU151329">
    <property type="protein sequence ID" value="KAF9445039.1"/>
    <property type="molecule type" value="Genomic_DNA"/>
</dbReference>
<dbReference type="Pfam" id="PF18044">
    <property type="entry name" value="zf-CCCH_4"/>
    <property type="match status" value="1"/>
</dbReference>
<evidence type="ECO:0000256" key="9">
    <source>
        <dbReference type="SAM" id="MobiDB-lite"/>
    </source>
</evidence>
<dbReference type="OrthoDB" id="410307at2759"/>
<dbReference type="InterPro" id="IPR041367">
    <property type="entry name" value="Znf-CCCH_4"/>
</dbReference>
<evidence type="ECO:0000256" key="2">
    <source>
        <dbReference type="ARBA" id="ARBA00022692"/>
    </source>
</evidence>
<dbReference type="Pfam" id="PF00642">
    <property type="entry name" value="zf-CCCH"/>
    <property type="match status" value="1"/>
</dbReference>
<evidence type="ECO:0000256" key="6">
    <source>
        <dbReference type="ARBA" id="ARBA00022989"/>
    </source>
</evidence>
<evidence type="ECO:0000256" key="1">
    <source>
        <dbReference type="ARBA" id="ARBA00004370"/>
    </source>
</evidence>
<dbReference type="PANTHER" id="PTHR31395">
    <property type="entry name" value="SHISA"/>
    <property type="match status" value="1"/>
</dbReference>